<accession>A0A2V3VZB7</accession>
<comment type="caution">
    <text evidence="1">The sequence shown here is derived from an EMBL/GenBank/DDBJ whole genome shotgun (WGS) entry which is preliminary data.</text>
</comment>
<protein>
    <recommendedName>
        <fullName evidence="3">N-acetyltransferase domain-containing protein</fullName>
    </recommendedName>
</protein>
<gene>
    <name evidence="1" type="ORF">DFR56_10525</name>
</gene>
<evidence type="ECO:0008006" key="3">
    <source>
        <dbReference type="Google" id="ProtNLM"/>
    </source>
</evidence>
<dbReference type="RefSeq" id="WP_110394982.1">
    <property type="nucleotide sequence ID" value="NZ_JADIJL010000003.1"/>
</dbReference>
<proteinExistence type="predicted"/>
<dbReference type="OrthoDB" id="2970403at2"/>
<sequence length="134" mass="15678">MKLIQASHVSEERLEQFLENNHQIDIKSLLETGYVVEYDEKIIGCFELASIDNGAYWLKQLYIIRTEAVKLPVLLEFILVFAKQREAKVIYAHSEQPVTDLLLESLSFSLRPEKSLQFTDVTNRKGHWWSYEVC</sequence>
<evidence type="ECO:0000313" key="1">
    <source>
        <dbReference type="EMBL" id="PXW87387.1"/>
    </source>
</evidence>
<keyword evidence="2" id="KW-1185">Reference proteome</keyword>
<name>A0A2V3VZB7_9BACI</name>
<dbReference type="EMBL" id="QJJQ01000005">
    <property type="protein sequence ID" value="PXW87387.1"/>
    <property type="molecule type" value="Genomic_DNA"/>
</dbReference>
<organism evidence="1 2">
    <name type="scientific">Pseudogracilibacillus auburnensis</name>
    <dbReference type="NCBI Taxonomy" id="1494959"/>
    <lineage>
        <taxon>Bacteria</taxon>
        <taxon>Bacillati</taxon>
        <taxon>Bacillota</taxon>
        <taxon>Bacilli</taxon>
        <taxon>Bacillales</taxon>
        <taxon>Bacillaceae</taxon>
        <taxon>Pseudogracilibacillus</taxon>
    </lineage>
</organism>
<dbReference type="Proteomes" id="UP000247978">
    <property type="component" value="Unassembled WGS sequence"/>
</dbReference>
<reference evidence="1 2" key="1">
    <citation type="submission" date="2018-05" db="EMBL/GenBank/DDBJ databases">
        <title>Genomic Encyclopedia of Type Strains, Phase IV (KMG-IV): sequencing the most valuable type-strain genomes for metagenomic binning, comparative biology and taxonomic classification.</title>
        <authorList>
            <person name="Goeker M."/>
        </authorList>
    </citation>
    <scope>NUCLEOTIDE SEQUENCE [LARGE SCALE GENOMIC DNA]</scope>
    <source>
        <strain evidence="1 2">DSM 28556</strain>
    </source>
</reference>
<evidence type="ECO:0000313" key="2">
    <source>
        <dbReference type="Proteomes" id="UP000247978"/>
    </source>
</evidence>
<dbReference type="AlphaFoldDB" id="A0A2V3VZB7"/>